<dbReference type="InterPro" id="IPR050772">
    <property type="entry name" value="Hydratase-Decarb/MhpD_sf"/>
</dbReference>
<comment type="caution">
    <text evidence="3">The sequence shown here is derived from an EMBL/GenBank/DDBJ whole genome shotgun (WGS) entry which is preliminary data.</text>
</comment>
<accession>A0ABW6GQV9</accession>
<dbReference type="InterPro" id="IPR036663">
    <property type="entry name" value="Fumarylacetoacetase_C_sf"/>
</dbReference>
<keyword evidence="1" id="KW-0456">Lyase</keyword>
<gene>
    <name evidence="3" type="ORF">ACFW6T_23165</name>
</gene>
<dbReference type="PANTHER" id="PTHR30143:SF0">
    <property type="entry name" value="2-KETO-4-PENTENOATE HYDRATASE"/>
    <property type="match status" value="1"/>
</dbReference>
<evidence type="ECO:0000313" key="3">
    <source>
        <dbReference type="EMBL" id="MFE1354888.1"/>
    </source>
</evidence>
<evidence type="ECO:0000259" key="2">
    <source>
        <dbReference type="Pfam" id="PF01557"/>
    </source>
</evidence>
<protein>
    <submittedName>
        <fullName evidence="3">2-keto-4-pentenoate hydratase</fullName>
    </submittedName>
</protein>
<dbReference type="Proteomes" id="UP001599542">
    <property type="component" value="Unassembled WGS sequence"/>
</dbReference>
<dbReference type="PANTHER" id="PTHR30143">
    <property type="entry name" value="ACID HYDRATASE"/>
    <property type="match status" value="1"/>
</dbReference>
<dbReference type="EMBL" id="JBHYPX010000051">
    <property type="protein sequence ID" value="MFE1354888.1"/>
    <property type="molecule type" value="Genomic_DNA"/>
</dbReference>
<keyword evidence="4" id="KW-1185">Reference proteome</keyword>
<organism evidence="3 4">
    <name type="scientific">Kitasatospora phosalacinea</name>
    <dbReference type="NCBI Taxonomy" id="2065"/>
    <lineage>
        <taxon>Bacteria</taxon>
        <taxon>Bacillati</taxon>
        <taxon>Actinomycetota</taxon>
        <taxon>Actinomycetes</taxon>
        <taxon>Kitasatosporales</taxon>
        <taxon>Streptomycetaceae</taxon>
        <taxon>Kitasatospora</taxon>
    </lineage>
</organism>
<feature type="domain" description="Fumarylacetoacetase-like C-terminal" evidence="2">
    <location>
        <begin position="86"/>
        <end position="269"/>
    </location>
</feature>
<evidence type="ECO:0000313" key="4">
    <source>
        <dbReference type="Proteomes" id="UP001599542"/>
    </source>
</evidence>
<dbReference type="Gene3D" id="3.90.850.10">
    <property type="entry name" value="Fumarylacetoacetase-like, C-terminal domain"/>
    <property type="match status" value="1"/>
</dbReference>
<proteinExistence type="predicted"/>
<reference evidence="3 4" key="1">
    <citation type="submission" date="2024-09" db="EMBL/GenBank/DDBJ databases">
        <title>The Natural Products Discovery Center: Release of the First 8490 Sequenced Strains for Exploring Actinobacteria Biosynthetic Diversity.</title>
        <authorList>
            <person name="Kalkreuter E."/>
            <person name="Kautsar S.A."/>
            <person name="Yang D."/>
            <person name="Bader C.D."/>
            <person name="Teijaro C.N."/>
            <person name="Fluegel L."/>
            <person name="Davis C.M."/>
            <person name="Simpson J.R."/>
            <person name="Lauterbach L."/>
            <person name="Steele A.D."/>
            <person name="Gui C."/>
            <person name="Meng S."/>
            <person name="Li G."/>
            <person name="Viehrig K."/>
            <person name="Ye F."/>
            <person name="Su P."/>
            <person name="Kiefer A.F."/>
            <person name="Nichols A."/>
            <person name="Cepeda A.J."/>
            <person name="Yan W."/>
            <person name="Fan B."/>
            <person name="Jiang Y."/>
            <person name="Adhikari A."/>
            <person name="Zheng C.-J."/>
            <person name="Schuster L."/>
            <person name="Cowan T.M."/>
            <person name="Smanski M.J."/>
            <person name="Chevrette M.G."/>
            <person name="De Carvalho L.P.S."/>
            <person name="Shen B."/>
        </authorList>
    </citation>
    <scope>NUCLEOTIDE SEQUENCE [LARGE SCALE GENOMIC DNA]</scope>
    <source>
        <strain evidence="3 4">NPDC058753</strain>
    </source>
</reference>
<dbReference type="RefSeq" id="WP_380324748.1">
    <property type="nucleotide sequence ID" value="NZ_JBHYPW010000026.1"/>
</dbReference>
<dbReference type="SUPFAM" id="SSF56529">
    <property type="entry name" value="FAH"/>
    <property type="match status" value="1"/>
</dbReference>
<dbReference type="Pfam" id="PF01557">
    <property type="entry name" value="FAA_hydrolase"/>
    <property type="match status" value="1"/>
</dbReference>
<dbReference type="InterPro" id="IPR011234">
    <property type="entry name" value="Fumarylacetoacetase-like_C"/>
</dbReference>
<name>A0ABW6GQV9_9ACTN</name>
<evidence type="ECO:0000256" key="1">
    <source>
        <dbReference type="ARBA" id="ARBA00023239"/>
    </source>
</evidence>
<sequence>MTTDTTPCAAAAVTAAAERLLAAQADGVPCPPVRDLIGRTDVHAAYAVQQRVVRARTATGDPVVGRKIGLTSPAVQAQLGVERPDFGVLFASMQYADGAAVPAGSVLQPRAEAEIAFVLGADLAEGGLSLAQVRAAVDHAVAAVEICGSRIADWDISFADTVADNASAGAYVLGTERRRLDGPDAFEPREAVMTMRVDGEEVSTGTGAACLGDPLLALQWLARQARDLGEPLRAGQLVLSGALGPMRAVGPGSTVEAVVAPLGTVRFTLSGPSEGARQ</sequence>